<feature type="compositionally biased region" description="Basic and acidic residues" evidence="1">
    <location>
        <begin position="131"/>
        <end position="142"/>
    </location>
</feature>
<proteinExistence type="predicted"/>
<accession>A0A0W0FHK4</accession>
<protein>
    <submittedName>
        <fullName evidence="2">Uncharacterized protein</fullName>
    </submittedName>
</protein>
<comment type="caution">
    <text evidence="2">The sequence shown here is derived from an EMBL/GenBank/DDBJ whole genome shotgun (WGS) entry which is preliminary data.</text>
</comment>
<evidence type="ECO:0000313" key="3">
    <source>
        <dbReference type="Proteomes" id="UP000054988"/>
    </source>
</evidence>
<feature type="region of interest" description="Disordered" evidence="1">
    <location>
        <begin position="1"/>
        <end position="37"/>
    </location>
</feature>
<evidence type="ECO:0000256" key="1">
    <source>
        <dbReference type="SAM" id="MobiDB-lite"/>
    </source>
</evidence>
<dbReference type="AlphaFoldDB" id="A0A0W0FHK4"/>
<sequence length="164" mass="18733">MSAEASSSTQISTDSYKTTEDYPTSDIPDLGSHTYPRLTRTWKDPKVLKAMALEMPILKFLAKVLEPEYPPLPVCKPSESATLHSACEDDSTGEVRGLEPMSEDEEVQEKDEEVQEKDEEVQEKDEEVQEKDEKRSRGKCELDETCGRWNRDQHRKWIAGVGRK</sequence>
<dbReference type="Proteomes" id="UP000054988">
    <property type="component" value="Unassembled WGS sequence"/>
</dbReference>
<dbReference type="EMBL" id="LATX01001982">
    <property type="protein sequence ID" value="KTB35779.1"/>
    <property type="molecule type" value="Genomic_DNA"/>
</dbReference>
<feature type="compositionally biased region" description="Acidic residues" evidence="1">
    <location>
        <begin position="101"/>
        <end position="130"/>
    </location>
</feature>
<organism evidence="2 3">
    <name type="scientific">Moniliophthora roreri</name>
    <name type="common">Frosty pod rot fungus</name>
    <name type="synonym">Monilia roreri</name>
    <dbReference type="NCBI Taxonomy" id="221103"/>
    <lineage>
        <taxon>Eukaryota</taxon>
        <taxon>Fungi</taxon>
        <taxon>Dikarya</taxon>
        <taxon>Basidiomycota</taxon>
        <taxon>Agaricomycotina</taxon>
        <taxon>Agaricomycetes</taxon>
        <taxon>Agaricomycetidae</taxon>
        <taxon>Agaricales</taxon>
        <taxon>Marasmiineae</taxon>
        <taxon>Marasmiaceae</taxon>
        <taxon>Moniliophthora</taxon>
    </lineage>
</organism>
<gene>
    <name evidence="2" type="ORF">WG66_11664</name>
</gene>
<evidence type="ECO:0000313" key="2">
    <source>
        <dbReference type="EMBL" id="KTB35779.1"/>
    </source>
</evidence>
<reference evidence="2 3" key="1">
    <citation type="submission" date="2015-12" db="EMBL/GenBank/DDBJ databases">
        <title>Draft genome sequence of Moniliophthora roreri, the causal agent of frosty pod rot of cacao.</title>
        <authorList>
            <person name="Aime M.C."/>
            <person name="Diaz-Valderrama J.R."/>
            <person name="Kijpornyongpan T."/>
            <person name="Phillips-Mora W."/>
        </authorList>
    </citation>
    <scope>NUCLEOTIDE SEQUENCE [LARGE SCALE GENOMIC DNA]</scope>
    <source>
        <strain evidence="2 3">MCA 2952</strain>
    </source>
</reference>
<feature type="region of interest" description="Disordered" evidence="1">
    <location>
        <begin position="83"/>
        <end position="142"/>
    </location>
</feature>
<feature type="compositionally biased region" description="Polar residues" evidence="1">
    <location>
        <begin position="1"/>
        <end position="16"/>
    </location>
</feature>
<name>A0A0W0FHK4_MONRR</name>